<evidence type="ECO:0000256" key="1">
    <source>
        <dbReference type="SAM" id="Phobius"/>
    </source>
</evidence>
<gene>
    <name evidence="2" type="ORF">OSB1V03_LOCUS18009</name>
</gene>
<keyword evidence="1" id="KW-0812">Transmembrane</keyword>
<keyword evidence="1" id="KW-1133">Transmembrane helix</keyword>
<name>A0A7R9LE49_9ACAR</name>
<evidence type="ECO:0000313" key="3">
    <source>
        <dbReference type="Proteomes" id="UP000759131"/>
    </source>
</evidence>
<feature type="non-terminal residue" evidence="2">
    <location>
        <position position="1"/>
    </location>
</feature>
<keyword evidence="3" id="KW-1185">Reference proteome</keyword>
<dbReference type="Proteomes" id="UP000759131">
    <property type="component" value="Unassembled WGS sequence"/>
</dbReference>
<keyword evidence="1" id="KW-0472">Membrane</keyword>
<evidence type="ECO:0000313" key="2">
    <source>
        <dbReference type="EMBL" id="CAD7640010.1"/>
    </source>
</evidence>
<dbReference type="EMBL" id="CAJPIZ010022846">
    <property type="protein sequence ID" value="CAG2118057.1"/>
    <property type="molecule type" value="Genomic_DNA"/>
</dbReference>
<reference evidence="2" key="1">
    <citation type="submission" date="2020-11" db="EMBL/GenBank/DDBJ databases">
        <authorList>
            <person name="Tran Van P."/>
        </authorList>
    </citation>
    <scope>NUCLEOTIDE SEQUENCE</scope>
</reference>
<dbReference type="AlphaFoldDB" id="A0A7R9LE49"/>
<dbReference type="EMBL" id="OC877421">
    <property type="protein sequence ID" value="CAD7640010.1"/>
    <property type="molecule type" value="Genomic_DNA"/>
</dbReference>
<dbReference type="OrthoDB" id="10414288at2759"/>
<sequence>NFNEYKSQVLAVVRDGSAGDPKCTDETAVEVNKMLDGFADDVLNMICPKEYSSDADVADKCQPIVELTPKPVAPLSPRPKSLLMPLSKLDQPYRQSNFYGFCGLLMAMATAGAIAEIYYMHNQEHWNRVHYIRHKDGSIEIIGEEDKVLDLIRKKV</sequence>
<accession>A0A7R9LE49</accession>
<protein>
    <submittedName>
        <fullName evidence="2">Uncharacterized protein</fullName>
    </submittedName>
</protein>
<feature type="transmembrane region" description="Helical" evidence="1">
    <location>
        <begin position="98"/>
        <end position="119"/>
    </location>
</feature>
<proteinExistence type="predicted"/>
<organism evidence="2">
    <name type="scientific">Medioppia subpectinata</name>
    <dbReference type="NCBI Taxonomy" id="1979941"/>
    <lineage>
        <taxon>Eukaryota</taxon>
        <taxon>Metazoa</taxon>
        <taxon>Ecdysozoa</taxon>
        <taxon>Arthropoda</taxon>
        <taxon>Chelicerata</taxon>
        <taxon>Arachnida</taxon>
        <taxon>Acari</taxon>
        <taxon>Acariformes</taxon>
        <taxon>Sarcoptiformes</taxon>
        <taxon>Oribatida</taxon>
        <taxon>Brachypylina</taxon>
        <taxon>Oppioidea</taxon>
        <taxon>Oppiidae</taxon>
        <taxon>Medioppia</taxon>
    </lineage>
</organism>